<reference evidence="2" key="3">
    <citation type="submission" date="2023-03" db="UniProtKB">
        <authorList>
            <consortium name="EnsemblPlants"/>
        </authorList>
    </citation>
    <scope>IDENTIFICATION</scope>
    <source>
        <strain evidence="2">cv. Chiifu-401-42</strain>
    </source>
</reference>
<dbReference type="InParanoid" id="M4F0A9"/>
<feature type="compositionally biased region" description="Basic residues" evidence="1">
    <location>
        <begin position="385"/>
        <end position="405"/>
    </location>
</feature>
<dbReference type="PANTHER" id="PTHR48449">
    <property type="entry name" value="DUF1985 DOMAIN-CONTAINING PROTEIN"/>
    <property type="match status" value="1"/>
</dbReference>
<accession>M4F0A9</accession>
<protein>
    <submittedName>
        <fullName evidence="2">Uncharacterized protein</fullName>
    </submittedName>
</protein>
<evidence type="ECO:0000313" key="3">
    <source>
        <dbReference type="Proteomes" id="UP000011750"/>
    </source>
</evidence>
<feature type="region of interest" description="Disordered" evidence="1">
    <location>
        <begin position="385"/>
        <end position="433"/>
    </location>
</feature>
<dbReference type="EnsemblPlants" id="Bra034502.1">
    <property type="protein sequence ID" value="Bra034502.1-P"/>
    <property type="gene ID" value="Bra034502"/>
</dbReference>
<evidence type="ECO:0000313" key="2">
    <source>
        <dbReference type="EnsemblPlants" id="Bra034502.1-P"/>
    </source>
</evidence>
<reference evidence="3" key="2">
    <citation type="journal article" date="2018" name="Hortic Res">
        <title>Improved Brassica rapa reference genome by single-molecule sequencing and chromosome conformation capture technologies.</title>
        <authorList>
            <person name="Zhang L."/>
            <person name="Cai X."/>
            <person name="Wu J."/>
            <person name="Liu M."/>
            <person name="Grob S."/>
            <person name="Cheng F."/>
            <person name="Liang J."/>
            <person name="Cai C."/>
            <person name="Liu Z."/>
            <person name="Liu B."/>
            <person name="Wang F."/>
            <person name="Li S."/>
            <person name="Liu F."/>
            <person name="Li X."/>
            <person name="Cheng L."/>
            <person name="Yang W."/>
            <person name="Li M.H."/>
            <person name="Grossniklaus U."/>
            <person name="Zheng H."/>
            <person name="Wang X."/>
        </authorList>
    </citation>
    <scope>NUCLEOTIDE SEQUENCE [LARGE SCALE GENOMIC DNA]</scope>
    <source>
        <strain evidence="3">cv. Chiifu-401-42</strain>
    </source>
</reference>
<feature type="region of interest" description="Disordered" evidence="1">
    <location>
        <begin position="98"/>
        <end position="149"/>
    </location>
</feature>
<dbReference type="AlphaFoldDB" id="M4F0A9"/>
<dbReference type="PANTHER" id="PTHR48449:SF1">
    <property type="entry name" value="DUF1985 DOMAIN-CONTAINING PROTEIN"/>
    <property type="match status" value="1"/>
</dbReference>
<reference evidence="3" key="1">
    <citation type="journal article" date="2011" name="Nat. Genet.">
        <title>The genome of the mesopolyploid crop species Brassica rapa.</title>
        <authorList>
            <consortium name="Brassica rapa Genome Sequencing Project Consortium"/>
            <person name="Wang X."/>
            <person name="Wang H."/>
            <person name="Wang J."/>
            <person name="Sun R."/>
            <person name="Wu J."/>
            <person name="Liu S."/>
            <person name="Bai Y."/>
            <person name="Mun J.H."/>
            <person name="Bancroft I."/>
            <person name="Cheng F."/>
            <person name="Huang S."/>
            <person name="Li X."/>
            <person name="Hua W."/>
            <person name="Wang J."/>
            <person name="Wang X."/>
            <person name="Freeling M."/>
            <person name="Pires J.C."/>
            <person name="Paterson A.H."/>
            <person name="Chalhoub B."/>
            <person name="Wang B."/>
            <person name="Hayward A."/>
            <person name="Sharpe A.G."/>
            <person name="Park B.S."/>
            <person name="Weisshaar B."/>
            <person name="Liu B."/>
            <person name="Li B."/>
            <person name="Liu B."/>
            <person name="Tong C."/>
            <person name="Song C."/>
            <person name="Duran C."/>
            <person name="Peng C."/>
            <person name="Geng C."/>
            <person name="Koh C."/>
            <person name="Lin C."/>
            <person name="Edwards D."/>
            <person name="Mu D."/>
            <person name="Shen D."/>
            <person name="Soumpourou E."/>
            <person name="Li F."/>
            <person name="Fraser F."/>
            <person name="Conant G."/>
            <person name="Lassalle G."/>
            <person name="King G.J."/>
            <person name="Bonnema G."/>
            <person name="Tang H."/>
            <person name="Wang H."/>
            <person name="Belcram H."/>
            <person name="Zhou H."/>
            <person name="Hirakawa H."/>
            <person name="Abe H."/>
            <person name="Guo H."/>
            <person name="Wang H."/>
            <person name="Jin H."/>
            <person name="Parkin I.A."/>
            <person name="Batley J."/>
            <person name="Kim J.S."/>
            <person name="Just J."/>
            <person name="Li J."/>
            <person name="Xu J."/>
            <person name="Deng J."/>
            <person name="Kim J.A."/>
            <person name="Li J."/>
            <person name="Yu J."/>
            <person name="Meng J."/>
            <person name="Wang J."/>
            <person name="Min J."/>
            <person name="Poulain J."/>
            <person name="Wang J."/>
            <person name="Hatakeyama K."/>
            <person name="Wu K."/>
            <person name="Wang L."/>
            <person name="Fang L."/>
            <person name="Trick M."/>
            <person name="Links M.G."/>
            <person name="Zhao M."/>
            <person name="Jin M."/>
            <person name="Ramchiary N."/>
            <person name="Drou N."/>
            <person name="Berkman P.J."/>
            <person name="Cai Q."/>
            <person name="Huang Q."/>
            <person name="Li R."/>
            <person name="Tabata S."/>
            <person name="Cheng S."/>
            <person name="Zhang S."/>
            <person name="Zhang S."/>
            <person name="Huang S."/>
            <person name="Sato S."/>
            <person name="Sun S."/>
            <person name="Kwon S.J."/>
            <person name="Choi S.R."/>
            <person name="Lee T.H."/>
            <person name="Fan W."/>
            <person name="Zhao X."/>
            <person name="Tan X."/>
            <person name="Xu X."/>
            <person name="Wang Y."/>
            <person name="Qiu Y."/>
            <person name="Yin Y."/>
            <person name="Li Y."/>
            <person name="Du Y."/>
            <person name="Liao Y."/>
            <person name="Lim Y."/>
            <person name="Narusaka Y."/>
            <person name="Wang Y."/>
            <person name="Wang Z."/>
            <person name="Li Z."/>
            <person name="Wang Z."/>
            <person name="Xiong Z."/>
            <person name="Zhang Z."/>
        </authorList>
    </citation>
    <scope>NUCLEOTIDE SEQUENCE [LARGE SCALE GENOMIC DNA]</scope>
    <source>
        <strain evidence="3">cv. Chiifu-401-42</strain>
    </source>
</reference>
<feature type="compositionally biased region" description="Basic and acidic residues" evidence="1">
    <location>
        <begin position="417"/>
        <end position="431"/>
    </location>
</feature>
<name>M4F0A9_BRACM</name>
<organism evidence="2 3">
    <name type="scientific">Brassica campestris</name>
    <name type="common">Field mustard</name>
    <dbReference type="NCBI Taxonomy" id="3711"/>
    <lineage>
        <taxon>Eukaryota</taxon>
        <taxon>Viridiplantae</taxon>
        <taxon>Streptophyta</taxon>
        <taxon>Embryophyta</taxon>
        <taxon>Tracheophyta</taxon>
        <taxon>Spermatophyta</taxon>
        <taxon>Magnoliopsida</taxon>
        <taxon>eudicotyledons</taxon>
        <taxon>Gunneridae</taxon>
        <taxon>Pentapetalae</taxon>
        <taxon>rosids</taxon>
        <taxon>malvids</taxon>
        <taxon>Brassicales</taxon>
        <taxon>Brassicaceae</taxon>
        <taxon>Brassiceae</taxon>
        <taxon>Brassica</taxon>
    </lineage>
</organism>
<sequence length="616" mass="68661">MPSKSVPSSFLSHRLSLSLHGNIPFLLDIHHYLKNLTFIFQFRENYLLPQAKIDRHSIDGLDFVTKSKMSLRGSYCKAPMVTPIDTKRGIDPSRLGERHEVRSTPRGVGPGELDGMLGPTRKTGELDGMIGPTRKTGELDGVIDPTRGTSELDDVVGATRRTGELDGAFVTGELDGEFDPTRPFSELKQHTFRLQGFPLSLQLVAFHAIPQILSYIPAPIDQKTIMDLEDDYLPQHPSISSRDIRRVEFDPDHVVTPIIPIESQTQLGWGVWPNDPKVDIVIYMEQLIADHHSFNKEVWLGGVTSEPLIVKPKQRVKKKVSASIKQSLKPGQVKKKHPSLRKQRRISSYFTHATKTTFTNEQLTEIVFKHQSMMKNLKQLIKRIKKKSHGRQTHFHGRLSRRKKTATPQQTDQPGPELHDAPIDQDDRTMETDDLPECQSPIISQYAAQLHRLATKILSTSLGPPANDFSPSPFQIDPMLSNPPSRPLISTTLLTTTSLLSTFLLNTVQIMGTYDPISPDPSPSHPPTFDSSIALASPSSRHLLFSPQPFTPLTSHTKSNDTLSGFRVHAATVNALTATASPNSPHGRPSPIVADKILHTTCKRIRSIRPTLPTVM</sequence>
<dbReference type="Proteomes" id="UP000011750">
    <property type="component" value="Unassembled WGS sequence"/>
</dbReference>
<dbReference type="Gramene" id="Bra034502.1">
    <property type="protein sequence ID" value="Bra034502.1-P"/>
    <property type="gene ID" value="Bra034502"/>
</dbReference>
<dbReference type="HOGENOM" id="CLU_443697_0_0_1"/>
<evidence type="ECO:0000256" key="1">
    <source>
        <dbReference type="SAM" id="MobiDB-lite"/>
    </source>
</evidence>
<proteinExistence type="predicted"/>
<keyword evidence="3" id="KW-1185">Reference proteome</keyword>
<dbReference type="OMA" id="YFTHATK"/>